<sequence>MIAAAFAALALLASPATAVDPGPPTAATASPAPIPAAVPVLDWQPCAAGRAWPGGAQCATARVPLDHRDPAGAALDLPLIRVPAADPGRRIGTLVLQPGGPGGSGVDFVDDNYADLPAELRERFDILGFDARGVGRSAQVRCWDDARYKKAVTEALGAPGPDGLARAVAEAEDFNAACVQASGDRLPFLGTGYVARDIDLIRAALGEERISFYGRSFGTYIGTVYADLFPGRVRAMALDGAYDPVAYAEQPYAYDLPQFLALDRAAGRLLDWCAATPAQCTFGAGDPHGAFDRLVRALDADPVAIPGRGTANGYTLVYRLMFNINGGRADWPDLAAALARAEARDPGSFLLSPPSPGSFAFLTPNVVVECTDRVYPPGEAMLAARLGAAARLAPKLGPAMAYGPPTYDHNHAPACTRWPAERPSRHTGPYTAAGSVPLLVLGTTGDPDTPYQDAVALAGRLDNARLLTFAAEGHTAFGRSVCAQEAVVRYLVDGLPPRDGTVCADEKPPAPPAASSVERRGSAPGTVAPGASAGARDGAELIGNPYRAGSRT</sequence>
<comment type="similarity">
    <text evidence="1">Belongs to the peptidase S33 family.</text>
</comment>
<dbReference type="InterPro" id="IPR051601">
    <property type="entry name" value="Serine_prot/Carboxylest_S33"/>
</dbReference>
<dbReference type="GO" id="GO:0016787">
    <property type="term" value="F:hydrolase activity"/>
    <property type="evidence" value="ECO:0007669"/>
    <property type="project" value="UniProtKB-KW"/>
</dbReference>
<evidence type="ECO:0000313" key="8">
    <source>
        <dbReference type="EMBL" id="MCF2527906.1"/>
    </source>
</evidence>
<feature type="domain" description="AB hydrolase-1" evidence="6">
    <location>
        <begin position="93"/>
        <end position="259"/>
    </location>
</feature>
<feature type="domain" description="Peptidase S33 tripeptidyl aminopeptidase-like C-terminal" evidence="7">
    <location>
        <begin position="412"/>
        <end position="503"/>
    </location>
</feature>
<evidence type="ECO:0000313" key="9">
    <source>
        <dbReference type="Proteomes" id="UP001165378"/>
    </source>
</evidence>
<proteinExistence type="inferred from homology"/>
<dbReference type="Pfam" id="PF08386">
    <property type="entry name" value="Abhydrolase_4"/>
    <property type="match status" value="1"/>
</dbReference>
<dbReference type="InterPro" id="IPR029058">
    <property type="entry name" value="AB_hydrolase_fold"/>
</dbReference>
<evidence type="ECO:0000259" key="6">
    <source>
        <dbReference type="Pfam" id="PF00561"/>
    </source>
</evidence>
<feature type="signal peptide" evidence="5">
    <location>
        <begin position="1"/>
        <end position="18"/>
    </location>
</feature>
<dbReference type="Proteomes" id="UP001165378">
    <property type="component" value="Unassembled WGS sequence"/>
</dbReference>
<accession>A0AA41PYA2</accession>
<dbReference type="PANTHER" id="PTHR43248:SF29">
    <property type="entry name" value="TRIPEPTIDYL AMINOPEPTIDASE"/>
    <property type="match status" value="1"/>
</dbReference>
<evidence type="ECO:0000256" key="4">
    <source>
        <dbReference type="SAM" id="MobiDB-lite"/>
    </source>
</evidence>
<evidence type="ECO:0000256" key="2">
    <source>
        <dbReference type="ARBA" id="ARBA00022729"/>
    </source>
</evidence>
<evidence type="ECO:0000256" key="3">
    <source>
        <dbReference type="ARBA" id="ARBA00022801"/>
    </source>
</evidence>
<dbReference type="Gene3D" id="3.40.50.1820">
    <property type="entry name" value="alpha/beta hydrolase"/>
    <property type="match status" value="1"/>
</dbReference>
<dbReference type="InterPro" id="IPR013595">
    <property type="entry name" value="Pept_S33_TAP-like_C"/>
</dbReference>
<evidence type="ECO:0000259" key="7">
    <source>
        <dbReference type="Pfam" id="PF08386"/>
    </source>
</evidence>
<name>A0AA41PYA2_9ACTN</name>
<feature type="chain" id="PRO_5041266368" evidence="5">
    <location>
        <begin position="19"/>
        <end position="552"/>
    </location>
</feature>
<comment type="caution">
    <text evidence="8">The sequence shown here is derived from an EMBL/GenBank/DDBJ whole genome shotgun (WGS) entry which is preliminary data.</text>
</comment>
<evidence type="ECO:0000256" key="1">
    <source>
        <dbReference type="ARBA" id="ARBA00010088"/>
    </source>
</evidence>
<reference evidence="8" key="1">
    <citation type="submission" date="2022-01" db="EMBL/GenBank/DDBJ databases">
        <title>Genome-Based Taxonomic Classification of the Phylum Actinobacteria.</title>
        <authorList>
            <person name="Gao Y."/>
        </authorList>
    </citation>
    <scope>NUCLEOTIDE SEQUENCE</scope>
    <source>
        <strain evidence="8">KLBMP 8922</strain>
    </source>
</reference>
<dbReference type="EMBL" id="JAKFHA010000005">
    <property type="protein sequence ID" value="MCF2527906.1"/>
    <property type="molecule type" value="Genomic_DNA"/>
</dbReference>
<dbReference type="InterPro" id="IPR000073">
    <property type="entry name" value="AB_hydrolase_1"/>
</dbReference>
<dbReference type="SUPFAM" id="SSF53474">
    <property type="entry name" value="alpha/beta-Hydrolases"/>
    <property type="match status" value="1"/>
</dbReference>
<protein>
    <submittedName>
        <fullName evidence="8">Alpha/beta hydrolase</fullName>
    </submittedName>
</protein>
<feature type="region of interest" description="Disordered" evidence="4">
    <location>
        <begin position="503"/>
        <end position="552"/>
    </location>
</feature>
<organism evidence="8 9">
    <name type="scientific">Yinghuangia soli</name>
    <dbReference type="NCBI Taxonomy" id="2908204"/>
    <lineage>
        <taxon>Bacteria</taxon>
        <taxon>Bacillati</taxon>
        <taxon>Actinomycetota</taxon>
        <taxon>Actinomycetes</taxon>
        <taxon>Kitasatosporales</taxon>
        <taxon>Streptomycetaceae</taxon>
        <taxon>Yinghuangia</taxon>
    </lineage>
</organism>
<keyword evidence="9" id="KW-1185">Reference proteome</keyword>
<keyword evidence="2 5" id="KW-0732">Signal</keyword>
<keyword evidence="3 8" id="KW-0378">Hydrolase</keyword>
<dbReference type="PANTHER" id="PTHR43248">
    <property type="entry name" value="2-SUCCINYL-6-HYDROXY-2,4-CYCLOHEXADIENE-1-CARBOXYLATE SYNTHASE"/>
    <property type="match status" value="1"/>
</dbReference>
<dbReference type="Pfam" id="PF00561">
    <property type="entry name" value="Abhydrolase_1"/>
    <property type="match status" value="1"/>
</dbReference>
<evidence type="ECO:0000256" key="5">
    <source>
        <dbReference type="SAM" id="SignalP"/>
    </source>
</evidence>
<gene>
    <name evidence="8" type="ORF">LZ495_11840</name>
</gene>
<dbReference type="AlphaFoldDB" id="A0AA41PYA2"/>
<dbReference type="RefSeq" id="WP_235052075.1">
    <property type="nucleotide sequence ID" value="NZ_JAKFHA010000005.1"/>
</dbReference>